<feature type="compositionally biased region" description="Polar residues" evidence="3">
    <location>
        <begin position="215"/>
        <end position="226"/>
    </location>
</feature>
<dbReference type="PANTHER" id="PTHR24329">
    <property type="entry name" value="HOMEOBOX PROTEIN ARISTALESS"/>
    <property type="match status" value="1"/>
</dbReference>
<comment type="subcellular location">
    <subcellularLocation>
        <location evidence="1 2">Nucleus</location>
    </subcellularLocation>
</comment>
<evidence type="ECO:0008006" key="8">
    <source>
        <dbReference type="Google" id="ProtNLM"/>
    </source>
</evidence>
<dbReference type="VEuPathDB" id="VectorBase:AEPI002464"/>
<dbReference type="STRING" id="199890.A0A182P6B6"/>
<keyword evidence="2" id="KW-0539">Nucleus</keyword>
<feature type="region of interest" description="Disordered" evidence="3">
    <location>
        <begin position="106"/>
        <end position="264"/>
    </location>
</feature>
<feature type="domain" description="Homeobox" evidence="4">
    <location>
        <begin position="1"/>
        <end position="13"/>
    </location>
</feature>
<dbReference type="Proteomes" id="UP000075885">
    <property type="component" value="Unassembled WGS sequence"/>
</dbReference>
<dbReference type="PROSITE" id="PS50803">
    <property type="entry name" value="OAR"/>
    <property type="match status" value="1"/>
</dbReference>
<reference evidence="6" key="2">
    <citation type="submission" date="2020-05" db="UniProtKB">
        <authorList>
            <consortium name="EnsemblMetazoa"/>
        </authorList>
    </citation>
    <scope>IDENTIFICATION</scope>
    <source>
        <strain evidence="6">Epiroticus2</strain>
    </source>
</reference>
<dbReference type="InterPro" id="IPR050649">
    <property type="entry name" value="Paired_Homeobox_TFs"/>
</dbReference>
<keyword evidence="2" id="KW-0238">DNA-binding</keyword>
<feature type="domain" description="OAR" evidence="5">
    <location>
        <begin position="287"/>
        <end position="300"/>
    </location>
</feature>
<evidence type="ECO:0000256" key="2">
    <source>
        <dbReference type="PROSITE-ProRule" id="PRU00108"/>
    </source>
</evidence>
<protein>
    <recommendedName>
        <fullName evidence="8">OAR domain-containing protein</fullName>
    </recommendedName>
</protein>
<evidence type="ECO:0000313" key="7">
    <source>
        <dbReference type="Proteomes" id="UP000075885"/>
    </source>
</evidence>
<dbReference type="CDD" id="cd00086">
    <property type="entry name" value="homeodomain"/>
    <property type="match status" value="1"/>
</dbReference>
<dbReference type="GO" id="GO:0005634">
    <property type="term" value="C:nucleus"/>
    <property type="evidence" value="ECO:0007669"/>
    <property type="project" value="UniProtKB-SubCell"/>
</dbReference>
<evidence type="ECO:0000313" key="6">
    <source>
        <dbReference type="EnsemblMetazoa" id="AEPI002464-PA"/>
    </source>
</evidence>
<evidence type="ECO:0000259" key="4">
    <source>
        <dbReference type="PROSITE" id="PS50071"/>
    </source>
</evidence>
<keyword evidence="7" id="KW-1185">Reference proteome</keyword>
<reference evidence="7" key="1">
    <citation type="submission" date="2013-03" db="EMBL/GenBank/DDBJ databases">
        <title>The Genome Sequence of Anopheles epiroticus epiroticus2.</title>
        <authorList>
            <consortium name="The Broad Institute Genomics Platform"/>
            <person name="Neafsey D.E."/>
            <person name="Howell P."/>
            <person name="Walker B."/>
            <person name="Young S.K."/>
            <person name="Zeng Q."/>
            <person name="Gargeya S."/>
            <person name="Fitzgerald M."/>
            <person name="Haas B."/>
            <person name="Abouelleil A."/>
            <person name="Allen A.W."/>
            <person name="Alvarado L."/>
            <person name="Arachchi H.M."/>
            <person name="Berlin A.M."/>
            <person name="Chapman S.B."/>
            <person name="Gainer-Dewar J."/>
            <person name="Goldberg J."/>
            <person name="Griggs A."/>
            <person name="Gujja S."/>
            <person name="Hansen M."/>
            <person name="Howarth C."/>
            <person name="Imamovic A."/>
            <person name="Ireland A."/>
            <person name="Larimer J."/>
            <person name="McCowan C."/>
            <person name="Murphy C."/>
            <person name="Pearson M."/>
            <person name="Poon T.W."/>
            <person name="Priest M."/>
            <person name="Roberts A."/>
            <person name="Saif S."/>
            <person name="Shea T."/>
            <person name="Sisk P."/>
            <person name="Sykes S."/>
            <person name="Wortman J."/>
            <person name="Nusbaum C."/>
            <person name="Birren B."/>
        </authorList>
    </citation>
    <scope>NUCLEOTIDE SEQUENCE [LARGE SCALE GENOMIC DNA]</scope>
    <source>
        <strain evidence="7">Epiroticus2</strain>
    </source>
</reference>
<dbReference type="AlphaFoldDB" id="A0A182P6B6"/>
<keyword evidence="2" id="KW-0371">Homeobox</keyword>
<dbReference type="GO" id="GO:0000981">
    <property type="term" value="F:DNA-binding transcription factor activity, RNA polymerase II-specific"/>
    <property type="evidence" value="ECO:0007669"/>
    <property type="project" value="TreeGrafter"/>
</dbReference>
<dbReference type="Pfam" id="PF03826">
    <property type="entry name" value="OAR"/>
    <property type="match status" value="1"/>
</dbReference>
<dbReference type="GO" id="GO:0000977">
    <property type="term" value="F:RNA polymerase II transcription regulatory region sequence-specific DNA binding"/>
    <property type="evidence" value="ECO:0007669"/>
    <property type="project" value="TreeGrafter"/>
</dbReference>
<feature type="DNA-binding region" description="Homeobox" evidence="2">
    <location>
        <begin position="3"/>
        <end position="14"/>
    </location>
</feature>
<proteinExistence type="predicted"/>
<sequence>VWFQNRRAKWRRQEKSESLRLGLSHFSQLPHRLSCNGGNLPVDPWLSPPLLSALPGFLSHPQGVYPSYLTPPLSLNPSNLGMTNLGLGHPNGPQNLRISPQSMAAMTSPQMTAGSMRLSPPHVNGSLGGPQNLSMPHQPPPGHGLGPQPLTPRHSPLEAGGPLGSLTGSQPPPMPPAAGSTPITIPISSPQNLSLTPPGLRSPPPGATTAASAGHQQTLSPNSPHSPTGLKMASTKLTPIDPGSESDTPASADTTKAGPNGTAASTASATALNMTVNHHHSSDMRTNSIATLRIKAKEHLENLSKGMTTMV</sequence>
<dbReference type="InterPro" id="IPR003654">
    <property type="entry name" value="OAR_dom"/>
</dbReference>
<name>A0A182P6B6_9DIPT</name>
<evidence type="ECO:0000259" key="5">
    <source>
        <dbReference type="PROSITE" id="PS50803"/>
    </source>
</evidence>
<dbReference type="PANTHER" id="PTHR24329:SF337">
    <property type="entry name" value="ARISTALESS RELATED HOMEOBOX"/>
    <property type="match status" value="1"/>
</dbReference>
<dbReference type="InterPro" id="IPR009057">
    <property type="entry name" value="Homeodomain-like_sf"/>
</dbReference>
<evidence type="ECO:0000256" key="3">
    <source>
        <dbReference type="SAM" id="MobiDB-lite"/>
    </source>
</evidence>
<feature type="compositionally biased region" description="Polar residues" evidence="3">
    <location>
        <begin position="245"/>
        <end position="254"/>
    </location>
</feature>
<dbReference type="EnsemblMetazoa" id="AEPI002464-RA">
    <property type="protein sequence ID" value="AEPI002464-PA"/>
    <property type="gene ID" value="AEPI002464"/>
</dbReference>
<feature type="compositionally biased region" description="Polar residues" evidence="3">
    <location>
        <begin position="186"/>
        <end position="195"/>
    </location>
</feature>
<dbReference type="InterPro" id="IPR001356">
    <property type="entry name" value="HD"/>
</dbReference>
<accession>A0A182P6B6</accession>
<dbReference type="PROSITE" id="PS50071">
    <property type="entry name" value="HOMEOBOX_2"/>
    <property type="match status" value="1"/>
</dbReference>
<evidence type="ECO:0000256" key="1">
    <source>
        <dbReference type="ARBA" id="ARBA00004123"/>
    </source>
</evidence>
<dbReference type="SUPFAM" id="SSF46689">
    <property type="entry name" value="Homeodomain-like"/>
    <property type="match status" value="1"/>
</dbReference>
<organism evidence="6 7">
    <name type="scientific">Anopheles epiroticus</name>
    <dbReference type="NCBI Taxonomy" id="199890"/>
    <lineage>
        <taxon>Eukaryota</taxon>
        <taxon>Metazoa</taxon>
        <taxon>Ecdysozoa</taxon>
        <taxon>Arthropoda</taxon>
        <taxon>Hexapoda</taxon>
        <taxon>Insecta</taxon>
        <taxon>Pterygota</taxon>
        <taxon>Neoptera</taxon>
        <taxon>Endopterygota</taxon>
        <taxon>Diptera</taxon>
        <taxon>Nematocera</taxon>
        <taxon>Culicoidea</taxon>
        <taxon>Culicidae</taxon>
        <taxon>Anophelinae</taxon>
        <taxon>Anopheles</taxon>
    </lineage>
</organism>